<dbReference type="EC" id="5.1.1.1" evidence="4"/>
<dbReference type="Pfam" id="PF01168">
    <property type="entry name" value="Ala_racemase_N"/>
    <property type="match status" value="1"/>
</dbReference>
<dbReference type="PRINTS" id="PR00992">
    <property type="entry name" value="ALARACEMASE"/>
</dbReference>
<comment type="caution">
    <text evidence="6">The sequence shown here is derived from an EMBL/GenBank/DDBJ whole genome shotgun (WGS) entry which is preliminary data.</text>
</comment>
<evidence type="ECO:0000256" key="2">
    <source>
        <dbReference type="ARBA" id="ARBA00022898"/>
    </source>
</evidence>
<accession>A0ABM9V1F0</accession>
<evidence type="ECO:0000256" key="1">
    <source>
        <dbReference type="ARBA" id="ARBA00001933"/>
    </source>
</evidence>
<dbReference type="HAMAP" id="MF_01201">
    <property type="entry name" value="Ala_racemase"/>
    <property type="match status" value="1"/>
</dbReference>
<comment type="catalytic activity">
    <reaction evidence="4">
        <text>L-alanine = D-alanine</text>
        <dbReference type="Rhea" id="RHEA:20249"/>
        <dbReference type="ChEBI" id="CHEBI:57416"/>
        <dbReference type="ChEBI" id="CHEBI:57972"/>
        <dbReference type="EC" id="5.1.1.1"/>
    </reaction>
</comment>
<dbReference type="GO" id="GO:0008784">
    <property type="term" value="F:alanine racemase activity"/>
    <property type="evidence" value="ECO:0007669"/>
    <property type="project" value="UniProtKB-EC"/>
</dbReference>
<dbReference type="Proteomes" id="UP000199271">
    <property type="component" value="Unassembled WGS sequence"/>
</dbReference>
<dbReference type="InterPro" id="IPR001608">
    <property type="entry name" value="Ala_racemase_N"/>
</dbReference>
<dbReference type="InterPro" id="IPR009006">
    <property type="entry name" value="Ala_racemase/Decarboxylase_C"/>
</dbReference>
<dbReference type="InterPro" id="IPR029066">
    <property type="entry name" value="PLP-binding_barrel"/>
</dbReference>
<comment type="similarity">
    <text evidence="4">Belongs to the alanine racemase family.</text>
</comment>
<evidence type="ECO:0000256" key="3">
    <source>
        <dbReference type="ARBA" id="ARBA00023235"/>
    </source>
</evidence>
<evidence type="ECO:0000259" key="5">
    <source>
        <dbReference type="SMART" id="SM01005"/>
    </source>
</evidence>
<comment type="pathway">
    <text evidence="4">Amino-acid biosynthesis; D-alanine biosynthesis; D-alanine from L-alanine: step 1/1.</text>
</comment>
<keyword evidence="7" id="KW-1185">Reference proteome</keyword>
<evidence type="ECO:0000313" key="7">
    <source>
        <dbReference type="Proteomes" id="UP000199271"/>
    </source>
</evidence>
<dbReference type="Gene3D" id="2.40.37.10">
    <property type="entry name" value="Lyase, Ornithine Decarboxylase, Chain A, domain 1"/>
    <property type="match status" value="1"/>
</dbReference>
<feature type="binding site" evidence="4">
    <location>
        <position position="319"/>
    </location>
    <ligand>
        <name>substrate</name>
    </ligand>
</feature>
<name>A0ABM9V1F0_9LACO</name>
<organism evidence="6 7">
    <name type="scientific">Leuconostoc gasicomitatum</name>
    <dbReference type="NCBI Taxonomy" id="115778"/>
    <lineage>
        <taxon>Bacteria</taxon>
        <taxon>Bacillati</taxon>
        <taxon>Bacillota</taxon>
        <taxon>Bacilli</taxon>
        <taxon>Lactobacillales</taxon>
        <taxon>Lactobacillaceae</taxon>
        <taxon>Leuconostoc</taxon>
        <taxon>Leuconostoc gelidum group</taxon>
    </lineage>
</organism>
<dbReference type="InterPro" id="IPR000821">
    <property type="entry name" value="Ala_racemase"/>
</dbReference>
<sequence length="376" mass="42118">MMNKKVDILRTRPSWIAIDSEAIQENARIIMQYTGAKRLIGVVKANGYGFGAVATVKALYEIGVRDFAVATIAEAAILRQEVTYDDFQILLLGVQDVAFVDIMVAYHLSPAVGDLSWLQQAVKLIPEGKVLEVQLAIDTGMGRMGAHSQSQVKEMYEFIQSSDKLQLMGAFTHFATADDNNQSYYDHQVENFYKWVHGANIPEKYWHLANSGSALWHKKEINIHTIRVGSVLYGYNPGAPERDMPIKLKSVLSLKSRIGFVHELQAGESVSYGATYTAERPQWVATLPIGYADGYLRRMTGMRVLIAGHVEHVIGRVTMDQIVISLDKKYPVNTEVTLIGQDGDEEITLEEFAEYAKTIPHEISTTFSSRLPRIYN</sequence>
<dbReference type="SUPFAM" id="SSF51419">
    <property type="entry name" value="PLP-binding barrel"/>
    <property type="match status" value="1"/>
</dbReference>
<dbReference type="PANTHER" id="PTHR30511:SF0">
    <property type="entry name" value="ALANINE RACEMASE, CATABOLIC-RELATED"/>
    <property type="match status" value="1"/>
</dbReference>
<protein>
    <recommendedName>
        <fullName evidence="4">Alanine racemase</fullName>
        <ecNumber evidence="4">5.1.1.1</ecNumber>
    </recommendedName>
</protein>
<keyword evidence="3 4" id="KW-0413">Isomerase</keyword>
<feature type="domain" description="Alanine racemase C-terminal" evidence="5">
    <location>
        <begin position="251"/>
        <end position="376"/>
    </location>
</feature>
<feature type="binding site" evidence="4">
    <location>
        <position position="143"/>
    </location>
    <ligand>
        <name>substrate</name>
    </ligand>
</feature>
<comment type="function">
    <text evidence="4">Catalyzes the interconversion of L-alanine and D-alanine. May also act on other amino acids.</text>
</comment>
<evidence type="ECO:0000256" key="4">
    <source>
        <dbReference type="HAMAP-Rule" id="MF_01201"/>
    </source>
</evidence>
<gene>
    <name evidence="6" type="ORF">C122C_0538</name>
</gene>
<feature type="modified residue" description="N6-(pyridoxal phosphate)lysine" evidence="4">
    <location>
        <position position="44"/>
    </location>
</feature>
<dbReference type="SUPFAM" id="SSF50621">
    <property type="entry name" value="Alanine racemase C-terminal domain-like"/>
    <property type="match status" value="1"/>
</dbReference>
<dbReference type="Gene3D" id="3.20.20.10">
    <property type="entry name" value="Alanine racemase"/>
    <property type="match status" value="1"/>
</dbReference>
<dbReference type="Pfam" id="PF00842">
    <property type="entry name" value="Ala_racemase_C"/>
    <property type="match status" value="1"/>
</dbReference>
<evidence type="ECO:0000313" key="6">
    <source>
        <dbReference type="EMBL" id="CUW07989.1"/>
    </source>
</evidence>
<feature type="active site" description="Proton acceptor; specific for L-alanine" evidence="4">
    <location>
        <position position="272"/>
    </location>
</feature>
<keyword evidence="2 4" id="KW-0663">Pyridoxal phosphate</keyword>
<dbReference type="SMART" id="SM01005">
    <property type="entry name" value="Ala_racemase_C"/>
    <property type="match status" value="1"/>
</dbReference>
<dbReference type="InterPro" id="IPR011079">
    <property type="entry name" value="Ala_racemase_C"/>
</dbReference>
<comment type="cofactor">
    <cofactor evidence="1 4">
        <name>pyridoxal 5'-phosphate</name>
        <dbReference type="ChEBI" id="CHEBI:597326"/>
    </cofactor>
</comment>
<reference evidence="6 7" key="1">
    <citation type="submission" date="2015-12" db="EMBL/GenBank/DDBJ databases">
        <authorList>
            <person name="Andreevskaya M."/>
        </authorList>
    </citation>
    <scope>NUCLEOTIDE SEQUENCE [LARGE SCALE GENOMIC DNA]</scope>
    <source>
        <strain evidence="6 7">C122c</strain>
    </source>
</reference>
<dbReference type="PANTHER" id="PTHR30511">
    <property type="entry name" value="ALANINE RACEMASE"/>
    <property type="match status" value="1"/>
</dbReference>
<dbReference type="NCBIfam" id="TIGR00492">
    <property type="entry name" value="alr"/>
    <property type="match status" value="1"/>
</dbReference>
<proteinExistence type="inferred from homology"/>
<feature type="active site" description="Proton acceptor; specific for D-alanine" evidence="4">
    <location>
        <position position="44"/>
    </location>
</feature>
<dbReference type="CDD" id="cd00430">
    <property type="entry name" value="PLPDE_III_AR"/>
    <property type="match status" value="1"/>
</dbReference>
<dbReference type="EMBL" id="FBSY01000005">
    <property type="protein sequence ID" value="CUW07989.1"/>
    <property type="molecule type" value="Genomic_DNA"/>
</dbReference>